<keyword evidence="2" id="KW-0732">Signal</keyword>
<comment type="caution">
    <text evidence="3">The sequence shown here is derived from an EMBL/GenBank/DDBJ whole genome shotgun (WGS) entry which is preliminary data.</text>
</comment>
<feature type="signal peptide" evidence="2">
    <location>
        <begin position="1"/>
        <end position="24"/>
    </location>
</feature>
<dbReference type="EMBL" id="JABFTP020000001">
    <property type="protein sequence ID" value="KAL3266889.1"/>
    <property type="molecule type" value="Genomic_DNA"/>
</dbReference>
<proteinExistence type="predicted"/>
<feature type="transmembrane region" description="Helical" evidence="1">
    <location>
        <begin position="76"/>
        <end position="97"/>
    </location>
</feature>
<protein>
    <submittedName>
        <fullName evidence="3">Uncharacterized protein</fullName>
    </submittedName>
</protein>
<organism evidence="3 4">
    <name type="scientific">Cryptolaemus montrouzieri</name>
    <dbReference type="NCBI Taxonomy" id="559131"/>
    <lineage>
        <taxon>Eukaryota</taxon>
        <taxon>Metazoa</taxon>
        <taxon>Ecdysozoa</taxon>
        <taxon>Arthropoda</taxon>
        <taxon>Hexapoda</taxon>
        <taxon>Insecta</taxon>
        <taxon>Pterygota</taxon>
        <taxon>Neoptera</taxon>
        <taxon>Endopterygota</taxon>
        <taxon>Coleoptera</taxon>
        <taxon>Polyphaga</taxon>
        <taxon>Cucujiformia</taxon>
        <taxon>Coccinelloidea</taxon>
        <taxon>Coccinellidae</taxon>
        <taxon>Scymninae</taxon>
        <taxon>Scymnini</taxon>
        <taxon>Cryptolaemus</taxon>
    </lineage>
</organism>
<name>A0ABD2MKG9_9CUCU</name>
<keyword evidence="1" id="KW-1133">Transmembrane helix</keyword>
<evidence type="ECO:0000313" key="3">
    <source>
        <dbReference type="EMBL" id="KAL3266889.1"/>
    </source>
</evidence>
<dbReference type="AlphaFoldDB" id="A0ABD2MKG9"/>
<accession>A0ABD2MKG9</accession>
<dbReference type="Proteomes" id="UP001516400">
    <property type="component" value="Unassembled WGS sequence"/>
</dbReference>
<keyword evidence="1" id="KW-0472">Membrane</keyword>
<keyword evidence="4" id="KW-1185">Reference proteome</keyword>
<keyword evidence="1" id="KW-0812">Transmembrane</keyword>
<sequence length="208" mass="22659">MLKLRIIFFLLVICLNVKFNGISGAVVENRDSSVTGRGIDAKSIISSLASNFLSRGYFPSAAGAGSQVISLNLTNLLVLVLLKALIFAAGSIGLGHLKEKEYEYYGRNLDSESLPQSHNLVITEDEMLLYLGYLTGNHGCLQNIACHQPDQAKKYADAGEILLRASKLFAIETGDNYDIALKKLERAADIGRNNGDCSVFMCSNNDYT</sequence>
<evidence type="ECO:0000256" key="1">
    <source>
        <dbReference type="SAM" id="Phobius"/>
    </source>
</evidence>
<evidence type="ECO:0000256" key="2">
    <source>
        <dbReference type="SAM" id="SignalP"/>
    </source>
</evidence>
<reference evidence="3 4" key="1">
    <citation type="journal article" date="2021" name="BMC Biol.">
        <title>Horizontally acquired antibacterial genes associated with adaptive radiation of ladybird beetles.</title>
        <authorList>
            <person name="Li H.S."/>
            <person name="Tang X.F."/>
            <person name="Huang Y.H."/>
            <person name="Xu Z.Y."/>
            <person name="Chen M.L."/>
            <person name="Du X.Y."/>
            <person name="Qiu B.Y."/>
            <person name="Chen P.T."/>
            <person name="Zhang W."/>
            <person name="Slipinski A."/>
            <person name="Escalona H.E."/>
            <person name="Waterhouse R.M."/>
            <person name="Zwick A."/>
            <person name="Pang H."/>
        </authorList>
    </citation>
    <scope>NUCLEOTIDE SEQUENCE [LARGE SCALE GENOMIC DNA]</scope>
    <source>
        <strain evidence="3">SYSU2018</strain>
    </source>
</reference>
<gene>
    <name evidence="3" type="ORF">HHI36_011039</name>
</gene>
<feature type="chain" id="PRO_5044859004" evidence="2">
    <location>
        <begin position="25"/>
        <end position="208"/>
    </location>
</feature>
<evidence type="ECO:0000313" key="4">
    <source>
        <dbReference type="Proteomes" id="UP001516400"/>
    </source>
</evidence>